<gene>
    <name evidence="1" type="ORF">SFMTTN_2058</name>
</gene>
<dbReference type="Proteomes" id="UP000286806">
    <property type="component" value="Unassembled WGS sequence"/>
</dbReference>
<accession>A0A401JF39</accession>
<evidence type="ECO:0000313" key="1">
    <source>
        <dbReference type="EMBL" id="GBL46245.1"/>
    </source>
</evidence>
<sequence>MSEQHKSLRDEILFVLGRASAPLNTGEIYERCQLAEEVKAVANAVWGLRTAGKIELIDAPGRKAYKLADGTKVPAPAGQAGRPKAAEPVVGGININNQLPVTESDPAFDRVVHQAEQAVKIANAIQHDVAFVAAKAIPAFLLKPEPIKVPHPPRFLVDDAGALEIEDDDTTLRMEARDVKRLLKFLTAVKELA</sequence>
<keyword evidence="2" id="KW-1185">Reference proteome</keyword>
<comment type="caution">
    <text evidence="1">The sequence shown here is derived from an EMBL/GenBank/DDBJ whole genome shotgun (WGS) entry which is preliminary data.</text>
</comment>
<dbReference type="RefSeq" id="WP_124705032.1">
    <property type="nucleotide sequence ID" value="NZ_BGOW01000017.1"/>
</dbReference>
<protein>
    <submittedName>
        <fullName evidence="1">Uncharacterized protein</fullName>
    </submittedName>
</protein>
<organism evidence="1 2">
    <name type="scientific">Sulfuriferula multivorans</name>
    <dbReference type="NCBI Taxonomy" id="1559896"/>
    <lineage>
        <taxon>Bacteria</taxon>
        <taxon>Pseudomonadati</taxon>
        <taxon>Pseudomonadota</taxon>
        <taxon>Betaproteobacteria</taxon>
        <taxon>Nitrosomonadales</taxon>
        <taxon>Sulfuricellaceae</taxon>
        <taxon>Sulfuriferula</taxon>
    </lineage>
</organism>
<dbReference type="AlphaFoldDB" id="A0A401JF39"/>
<dbReference type="EMBL" id="BGOW01000017">
    <property type="protein sequence ID" value="GBL46245.1"/>
    <property type="molecule type" value="Genomic_DNA"/>
</dbReference>
<proteinExistence type="predicted"/>
<reference evidence="1 2" key="1">
    <citation type="journal article" date="2019" name="Front. Microbiol.">
        <title>Genomes of Neutrophilic Sulfur-Oxidizing Chemolithoautotrophs Representing 9 Proteobacterial Species From 8 Genera.</title>
        <authorList>
            <person name="Watanabe T."/>
            <person name="Kojima H."/>
            <person name="Umezawa K."/>
            <person name="Hori C."/>
            <person name="Takasuka T.E."/>
            <person name="Kato Y."/>
            <person name="Fukui M."/>
        </authorList>
    </citation>
    <scope>NUCLEOTIDE SEQUENCE [LARGE SCALE GENOMIC DNA]</scope>
    <source>
        <strain evidence="1 2">TTN</strain>
    </source>
</reference>
<evidence type="ECO:0000313" key="2">
    <source>
        <dbReference type="Proteomes" id="UP000286806"/>
    </source>
</evidence>
<name>A0A401JF39_9PROT</name>